<keyword evidence="2" id="KW-1185">Reference proteome</keyword>
<organism evidence="1 2">
    <name type="scientific">Microlunatus ginsengisoli</name>
    <dbReference type="NCBI Taxonomy" id="363863"/>
    <lineage>
        <taxon>Bacteria</taxon>
        <taxon>Bacillati</taxon>
        <taxon>Actinomycetota</taxon>
        <taxon>Actinomycetes</taxon>
        <taxon>Propionibacteriales</taxon>
        <taxon>Propionibacteriaceae</taxon>
        <taxon>Microlunatus</taxon>
    </lineage>
</organism>
<dbReference type="RefSeq" id="WP_344804213.1">
    <property type="nucleotide sequence ID" value="NZ_BAABAB010000015.1"/>
</dbReference>
<comment type="caution">
    <text evidence="1">The sequence shown here is derived from an EMBL/GenBank/DDBJ whole genome shotgun (WGS) entry which is preliminary data.</text>
</comment>
<dbReference type="EMBL" id="BAABAB010000015">
    <property type="protein sequence ID" value="GAA3618751.1"/>
    <property type="molecule type" value="Genomic_DNA"/>
</dbReference>
<dbReference type="Proteomes" id="UP001501490">
    <property type="component" value="Unassembled WGS sequence"/>
</dbReference>
<proteinExistence type="predicted"/>
<protein>
    <submittedName>
        <fullName evidence="1">DUF1579 family protein</fullName>
    </submittedName>
</protein>
<evidence type="ECO:0000313" key="1">
    <source>
        <dbReference type="EMBL" id="GAA3618751.1"/>
    </source>
</evidence>
<sequence>MLITELMAPLLGDWQGTEQQAASPWALASGARAALRFKHEAGGSVVVQDYRQVRDDAMEFYGHGVFLAQGEEVWWWFFDSYGEPPVPAVGGWVDGELALVKTTVRGTAVHRFRPTWDRLDYRITLGAPDQGEVAPFLAGTYSRVSGH</sequence>
<name>A0ABP6ZT37_9ACTN</name>
<gene>
    <name evidence="1" type="ORF">GCM10022236_21250</name>
</gene>
<accession>A0ABP6ZT37</accession>
<reference evidence="2" key="1">
    <citation type="journal article" date="2019" name="Int. J. Syst. Evol. Microbiol.">
        <title>The Global Catalogue of Microorganisms (GCM) 10K type strain sequencing project: providing services to taxonomists for standard genome sequencing and annotation.</title>
        <authorList>
            <consortium name="The Broad Institute Genomics Platform"/>
            <consortium name="The Broad Institute Genome Sequencing Center for Infectious Disease"/>
            <person name="Wu L."/>
            <person name="Ma J."/>
        </authorList>
    </citation>
    <scope>NUCLEOTIDE SEQUENCE [LARGE SCALE GENOMIC DNA]</scope>
    <source>
        <strain evidence="2">JCM 16929</strain>
    </source>
</reference>
<evidence type="ECO:0000313" key="2">
    <source>
        <dbReference type="Proteomes" id="UP001501490"/>
    </source>
</evidence>